<dbReference type="Gene3D" id="3.40.50.2000">
    <property type="entry name" value="Glycogen Phosphorylase B"/>
    <property type="match status" value="2"/>
</dbReference>
<dbReference type="PANTHER" id="PTHR45947:SF3">
    <property type="entry name" value="SULFOQUINOVOSYL TRANSFERASE SQD2"/>
    <property type="match status" value="1"/>
</dbReference>
<dbReference type="Pfam" id="PF00534">
    <property type="entry name" value="Glycos_transf_1"/>
    <property type="match status" value="1"/>
</dbReference>
<dbReference type="GO" id="GO:0016757">
    <property type="term" value="F:glycosyltransferase activity"/>
    <property type="evidence" value="ECO:0007669"/>
    <property type="project" value="InterPro"/>
</dbReference>
<dbReference type="InterPro" id="IPR050194">
    <property type="entry name" value="Glycosyltransferase_grp1"/>
</dbReference>
<comment type="caution">
    <text evidence="2">The sequence shown here is derived from an EMBL/GenBank/DDBJ whole genome shotgun (WGS) entry which is preliminary data.</text>
</comment>
<dbReference type="AlphaFoldDB" id="A0A1R0XS25"/>
<evidence type="ECO:0000313" key="2">
    <source>
        <dbReference type="EMBL" id="OMD37953.1"/>
    </source>
</evidence>
<reference evidence="2 3" key="1">
    <citation type="submission" date="2016-10" db="EMBL/GenBank/DDBJ databases">
        <title>Paenibacillus species isolates.</title>
        <authorList>
            <person name="Beno S.M."/>
        </authorList>
    </citation>
    <scope>NUCLEOTIDE SEQUENCE [LARGE SCALE GENOMIC DNA]</scope>
    <source>
        <strain evidence="2 3">FSL H7-0710</strain>
    </source>
</reference>
<organism evidence="2 3">
    <name type="scientific">Paenibacillus odorifer</name>
    <dbReference type="NCBI Taxonomy" id="189426"/>
    <lineage>
        <taxon>Bacteria</taxon>
        <taxon>Bacillati</taxon>
        <taxon>Bacillota</taxon>
        <taxon>Bacilli</taxon>
        <taxon>Bacillales</taxon>
        <taxon>Paenibacillaceae</taxon>
        <taxon>Paenibacillus</taxon>
    </lineage>
</organism>
<dbReference type="InterPro" id="IPR001296">
    <property type="entry name" value="Glyco_trans_1"/>
</dbReference>
<sequence length="391" mass="45406">MRVIFIRSNSVMPDPRVEKEVNSLINKGYKVKILSWDRMNDSNNTKNGEIKLGNGSVPIRWFNIKASFGGGLKTLKGLFLFQISLLFWLIKHNKEYDLVHACDFDTVLPARICTKVFKKKIVYDIFDYYIDSFQVPKILKPLIEKIDILIMNSVDAVIITNESRLEQIKKSNPKKIVVIHNSPEEMSREVIQGLPKIVSMKNKQYINKSDKIKLVYVGILSYNRFLLELLEIIQTNSRYELHIAGFGPYEANVENSSKEHENILFYGKIPYNQVLNLEEYCDVLFAVYNPSVPNHKYSSPNKLYEAMMLGKPIIVARDTGIDQLVEKFDIGKVVDYEKGSFNKALSELAEIQKEKWDVKERSQKLFFENYSWKIMSERLSILYSDLLKSEK</sequence>
<dbReference type="EMBL" id="MPTC01000020">
    <property type="protein sequence ID" value="OMD37953.1"/>
    <property type="molecule type" value="Genomic_DNA"/>
</dbReference>
<evidence type="ECO:0000259" key="1">
    <source>
        <dbReference type="Pfam" id="PF00534"/>
    </source>
</evidence>
<dbReference type="SUPFAM" id="SSF53756">
    <property type="entry name" value="UDP-Glycosyltransferase/glycogen phosphorylase"/>
    <property type="match status" value="1"/>
</dbReference>
<dbReference type="PANTHER" id="PTHR45947">
    <property type="entry name" value="SULFOQUINOVOSYL TRANSFERASE SQD2"/>
    <property type="match status" value="1"/>
</dbReference>
<evidence type="ECO:0000313" key="3">
    <source>
        <dbReference type="Proteomes" id="UP000187439"/>
    </source>
</evidence>
<proteinExistence type="predicted"/>
<gene>
    <name evidence="2" type="ORF">BSK52_20345</name>
</gene>
<dbReference type="Proteomes" id="UP000187439">
    <property type="component" value="Unassembled WGS sequence"/>
</dbReference>
<dbReference type="CDD" id="cd03794">
    <property type="entry name" value="GT4_WbuB-like"/>
    <property type="match status" value="1"/>
</dbReference>
<feature type="domain" description="Glycosyl transferase family 1" evidence="1">
    <location>
        <begin position="204"/>
        <end position="364"/>
    </location>
</feature>
<protein>
    <recommendedName>
        <fullName evidence="1">Glycosyl transferase family 1 domain-containing protein</fullName>
    </recommendedName>
</protein>
<name>A0A1R0XS25_9BACL</name>
<accession>A0A1R0XS25</accession>